<dbReference type="KEGG" id="bvo:Pan97_11610"/>
<dbReference type="Proteomes" id="UP000318626">
    <property type="component" value="Chromosome"/>
</dbReference>
<sequence>MTRISWLACWTVAAVAEMMMGGAKLGIAQEITTRDGRRPEAPDPLQEFAHLQQLKMAVPNCHINVEYPD</sequence>
<gene>
    <name evidence="1" type="ORF">Pan97_11610</name>
</gene>
<dbReference type="EMBL" id="CP036289">
    <property type="protein sequence ID" value="QDU74156.1"/>
    <property type="molecule type" value="Genomic_DNA"/>
</dbReference>
<evidence type="ECO:0000313" key="2">
    <source>
        <dbReference type="Proteomes" id="UP000318626"/>
    </source>
</evidence>
<dbReference type="RefSeq" id="WP_144971151.1">
    <property type="nucleotide sequence ID" value="NZ_CP036289.1"/>
</dbReference>
<protein>
    <submittedName>
        <fullName evidence="1">Uncharacterized protein</fullName>
    </submittedName>
</protein>
<proteinExistence type="predicted"/>
<reference evidence="2" key="1">
    <citation type="submission" date="2019-02" db="EMBL/GenBank/DDBJ databases">
        <title>Deep-cultivation of Planctomycetes and their phenomic and genomic characterization uncovers novel biology.</title>
        <authorList>
            <person name="Wiegand S."/>
            <person name="Jogler M."/>
            <person name="Boedeker C."/>
            <person name="Pinto D."/>
            <person name="Vollmers J."/>
            <person name="Rivas-Marin E."/>
            <person name="Kohn T."/>
            <person name="Peeters S.H."/>
            <person name="Heuer A."/>
            <person name="Rast P."/>
            <person name="Oberbeckmann S."/>
            <person name="Bunk B."/>
            <person name="Jeske O."/>
            <person name="Meyerdierks A."/>
            <person name="Storesund J.E."/>
            <person name="Kallscheuer N."/>
            <person name="Luecker S."/>
            <person name="Lage O.M."/>
            <person name="Pohl T."/>
            <person name="Merkel B.J."/>
            <person name="Hornburger P."/>
            <person name="Mueller R.-W."/>
            <person name="Bruemmer F."/>
            <person name="Labrenz M."/>
            <person name="Spormann A.M."/>
            <person name="Op den Camp H."/>
            <person name="Overmann J."/>
            <person name="Amann R."/>
            <person name="Jetten M.S.M."/>
            <person name="Mascher T."/>
            <person name="Medema M.H."/>
            <person name="Devos D.P."/>
            <person name="Kaster A.-K."/>
            <person name="Ovreas L."/>
            <person name="Rohde M."/>
            <person name="Galperin M.Y."/>
            <person name="Jogler C."/>
        </authorList>
    </citation>
    <scope>NUCLEOTIDE SEQUENCE [LARGE SCALE GENOMIC DNA]</scope>
    <source>
        <strain evidence="2">Pan97</strain>
    </source>
</reference>
<organism evidence="1 2">
    <name type="scientific">Bremerella volcania</name>
    <dbReference type="NCBI Taxonomy" id="2527984"/>
    <lineage>
        <taxon>Bacteria</taxon>
        <taxon>Pseudomonadati</taxon>
        <taxon>Planctomycetota</taxon>
        <taxon>Planctomycetia</taxon>
        <taxon>Pirellulales</taxon>
        <taxon>Pirellulaceae</taxon>
        <taxon>Bremerella</taxon>
    </lineage>
</organism>
<accession>A0A518C4L3</accession>
<evidence type="ECO:0000313" key="1">
    <source>
        <dbReference type="EMBL" id="QDU74156.1"/>
    </source>
</evidence>
<name>A0A518C4L3_9BACT</name>
<dbReference type="AlphaFoldDB" id="A0A518C4L3"/>
<keyword evidence="2" id="KW-1185">Reference proteome</keyword>